<evidence type="ECO:0000313" key="2">
    <source>
        <dbReference type="EMBL" id="WIY49840.1"/>
    </source>
</evidence>
<name>A0ABY9ASE0_PARCI</name>
<proteinExistence type="predicted"/>
<protein>
    <submittedName>
        <fullName evidence="2">Uncharacterized protein</fullName>
    </submittedName>
</protein>
<sequence>MAPIHLNPFSRKKTHRSSQGESSSQAAERASRQAPHSTASDHLPTRQGMASGGAQEHASAPRLDRRQPFVRSQYTEQLATRALQSVRESNEGPHIGRGGPYIDHRINPPDEEEWQNLFDADSAATLGLEEPEWAQASQAWEPWYGSTTPTWGRGRPPRPASISGTIPMPA</sequence>
<feature type="compositionally biased region" description="Low complexity" evidence="1">
    <location>
        <begin position="145"/>
        <end position="154"/>
    </location>
</feature>
<keyword evidence="3" id="KW-1185">Reference proteome</keyword>
<feature type="compositionally biased region" description="Polar residues" evidence="1">
    <location>
        <begin position="70"/>
        <end position="87"/>
    </location>
</feature>
<reference evidence="2 3" key="1">
    <citation type="submission" date="2023-06" db="EMBL/GenBank/DDBJ databases">
        <authorList>
            <person name="Ham H."/>
            <person name="Park D.S."/>
        </authorList>
    </citation>
    <scope>NUCLEOTIDE SEQUENCE [LARGE SCALE GENOMIC DNA]</scope>
    <source>
        <strain evidence="2 3">KACC 17005</strain>
    </source>
</reference>
<feature type="compositionally biased region" description="Low complexity" evidence="1">
    <location>
        <begin position="17"/>
        <end position="34"/>
    </location>
</feature>
<evidence type="ECO:0000256" key="1">
    <source>
        <dbReference type="SAM" id="MobiDB-lite"/>
    </source>
</evidence>
<organism evidence="2 3">
    <name type="scientific">Paracidovorax citrulli</name>
    <name type="common">Acidovorax citrulli</name>
    <dbReference type="NCBI Taxonomy" id="80869"/>
    <lineage>
        <taxon>Bacteria</taxon>
        <taxon>Pseudomonadati</taxon>
        <taxon>Pseudomonadota</taxon>
        <taxon>Betaproteobacteria</taxon>
        <taxon>Burkholderiales</taxon>
        <taxon>Comamonadaceae</taxon>
        <taxon>Paracidovorax</taxon>
    </lineage>
</organism>
<gene>
    <name evidence="2" type="ORF">QRO08_04495</name>
</gene>
<accession>A0ABY9ASE0</accession>
<evidence type="ECO:0000313" key="3">
    <source>
        <dbReference type="Proteomes" id="UP001242732"/>
    </source>
</evidence>
<dbReference type="EMBL" id="CP127363">
    <property type="protein sequence ID" value="WIY49840.1"/>
    <property type="molecule type" value="Genomic_DNA"/>
</dbReference>
<dbReference type="RefSeq" id="WP_011796990.1">
    <property type="nucleotide sequence ID" value="NZ_CP023687.1"/>
</dbReference>
<dbReference type="Proteomes" id="UP001242732">
    <property type="component" value="Chromosome"/>
</dbReference>
<feature type="region of interest" description="Disordered" evidence="1">
    <location>
        <begin position="133"/>
        <end position="170"/>
    </location>
</feature>
<feature type="region of interest" description="Disordered" evidence="1">
    <location>
        <begin position="1"/>
        <end position="109"/>
    </location>
</feature>